<dbReference type="EMBL" id="JANAWD010000319">
    <property type="protein sequence ID" value="KAJ3481488.1"/>
    <property type="molecule type" value="Genomic_DNA"/>
</dbReference>
<sequence>MSSDTPDSALASIEQMDTMISEGPVPDNILATLTSFERRFVEVSRIHGHLLHIKQFYREHPAIEEKFKTRRSKQLSNTSVSASKSFFRIGFEKVFDEIDRHSGQIFRNGRVCRFLDLGCSPGGFSNWLLKHNKEARGVGMTLPDEHAKFTLAAEGTHLTEERYRVHYESIISYSMDFISRGENPTVPLVQDELAEAYDVVIAGAFPTLEGHVPWWLRIQLVLSQILMIFANIDQGGNSVIVINSKPYRWLVEAMRMLRLSFENVTATKGKTLHDIRTSCYLVCRGFRATQQQTQEYTGILRRVMEELQRLGERQRVPEGEEETGCTKMGVSGISFAGGRSEKDTPLLFPDSDDEVFGSESRFVLDLLQPLWAAQYNAIRDDLQKTLIRTSLLILSLPLALVPVDRRHYADEFPSEISNSQPFSQGETPPQSPTIWDDAGRRPSFTNPFTYGRRLSPTSRSANPPTLSTNNLVDNDNTPFSSSPPGGYDNSGFISTSPTSPRWRQPQRRSSVATSPTSPSDRQNWRVRAEVPSSNATPTFTTGFNNSSWNTNGAQTRATGSTSIGSSQGDGWTEVRHSRPVFGGGRRTSTSAGNNNNGSGASSTVNVFGANGANVNHYNPVADSKTSWRSGN</sequence>
<dbReference type="GO" id="GO:0008168">
    <property type="term" value="F:methyltransferase activity"/>
    <property type="evidence" value="ECO:0007669"/>
    <property type="project" value="InterPro"/>
</dbReference>
<protein>
    <recommendedName>
        <fullName evidence="2">Ribosomal RNA methyltransferase FtsJ domain-containing protein</fullName>
    </recommendedName>
</protein>
<dbReference type="InterPro" id="IPR029063">
    <property type="entry name" value="SAM-dependent_MTases_sf"/>
</dbReference>
<feature type="compositionally biased region" description="Polar residues" evidence="1">
    <location>
        <begin position="455"/>
        <end position="483"/>
    </location>
</feature>
<name>A0AAD5UYV2_9APHY</name>
<feature type="domain" description="Ribosomal RNA methyltransferase FtsJ" evidence="2">
    <location>
        <begin position="97"/>
        <end position="286"/>
    </location>
</feature>
<gene>
    <name evidence="3" type="ORF">NLI96_g7632</name>
</gene>
<dbReference type="InterPro" id="IPR002877">
    <property type="entry name" value="RNA_MeTrfase_FtsJ_dom"/>
</dbReference>
<accession>A0AAD5UYV2</accession>
<feature type="compositionally biased region" description="Low complexity" evidence="1">
    <location>
        <begin position="587"/>
        <end position="604"/>
    </location>
</feature>
<feature type="region of interest" description="Disordered" evidence="1">
    <location>
        <begin position="414"/>
        <end position="604"/>
    </location>
</feature>
<feature type="compositionally biased region" description="Low complexity" evidence="1">
    <location>
        <begin position="496"/>
        <end position="510"/>
    </location>
</feature>
<feature type="compositionally biased region" description="Polar residues" evidence="1">
    <location>
        <begin position="531"/>
        <end position="569"/>
    </location>
</feature>
<feature type="compositionally biased region" description="Polar residues" evidence="1">
    <location>
        <begin position="415"/>
        <end position="428"/>
    </location>
</feature>
<dbReference type="GO" id="GO:0032259">
    <property type="term" value="P:methylation"/>
    <property type="evidence" value="ECO:0007669"/>
    <property type="project" value="InterPro"/>
</dbReference>
<evidence type="ECO:0000313" key="3">
    <source>
        <dbReference type="EMBL" id="KAJ3481488.1"/>
    </source>
</evidence>
<dbReference type="AlphaFoldDB" id="A0AAD5UYV2"/>
<evidence type="ECO:0000259" key="2">
    <source>
        <dbReference type="Pfam" id="PF01728"/>
    </source>
</evidence>
<organism evidence="3 4">
    <name type="scientific">Meripilus lineatus</name>
    <dbReference type="NCBI Taxonomy" id="2056292"/>
    <lineage>
        <taxon>Eukaryota</taxon>
        <taxon>Fungi</taxon>
        <taxon>Dikarya</taxon>
        <taxon>Basidiomycota</taxon>
        <taxon>Agaricomycotina</taxon>
        <taxon>Agaricomycetes</taxon>
        <taxon>Polyporales</taxon>
        <taxon>Meripilaceae</taxon>
        <taxon>Meripilus</taxon>
    </lineage>
</organism>
<proteinExistence type="predicted"/>
<feature type="compositionally biased region" description="Polar residues" evidence="1">
    <location>
        <begin position="511"/>
        <end position="521"/>
    </location>
</feature>
<dbReference type="Gene3D" id="3.40.50.12760">
    <property type="match status" value="1"/>
</dbReference>
<comment type="caution">
    <text evidence="3">The sequence shown here is derived from an EMBL/GenBank/DDBJ whole genome shotgun (WGS) entry which is preliminary data.</text>
</comment>
<dbReference type="Proteomes" id="UP001212997">
    <property type="component" value="Unassembled WGS sequence"/>
</dbReference>
<evidence type="ECO:0000313" key="4">
    <source>
        <dbReference type="Proteomes" id="UP001212997"/>
    </source>
</evidence>
<dbReference type="SUPFAM" id="SSF53335">
    <property type="entry name" value="S-adenosyl-L-methionine-dependent methyltransferases"/>
    <property type="match status" value="1"/>
</dbReference>
<evidence type="ECO:0000256" key="1">
    <source>
        <dbReference type="SAM" id="MobiDB-lite"/>
    </source>
</evidence>
<reference evidence="3" key="1">
    <citation type="submission" date="2022-07" db="EMBL/GenBank/DDBJ databases">
        <title>Genome Sequence of Physisporinus lineatus.</title>
        <authorList>
            <person name="Buettner E."/>
        </authorList>
    </citation>
    <scope>NUCLEOTIDE SEQUENCE</scope>
    <source>
        <strain evidence="3">VT162</strain>
    </source>
</reference>
<dbReference type="Pfam" id="PF01728">
    <property type="entry name" value="FtsJ"/>
    <property type="match status" value="1"/>
</dbReference>
<keyword evidence="4" id="KW-1185">Reference proteome</keyword>